<proteinExistence type="predicted"/>
<gene>
    <name evidence="1" type="ORF">B0T16DRAFT_35937</name>
</gene>
<dbReference type="Proteomes" id="UP001174936">
    <property type="component" value="Unassembled WGS sequence"/>
</dbReference>
<evidence type="ECO:0000313" key="1">
    <source>
        <dbReference type="EMBL" id="KAK0656390.1"/>
    </source>
</evidence>
<dbReference type="EMBL" id="JAULSV010000001">
    <property type="protein sequence ID" value="KAK0656390.1"/>
    <property type="molecule type" value="Genomic_DNA"/>
</dbReference>
<evidence type="ECO:0000313" key="2">
    <source>
        <dbReference type="Proteomes" id="UP001174936"/>
    </source>
</evidence>
<protein>
    <submittedName>
        <fullName evidence="1">Uncharacterized protein</fullName>
    </submittedName>
</protein>
<accession>A0AA40CYL0</accession>
<dbReference type="AlphaFoldDB" id="A0AA40CYL0"/>
<organism evidence="1 2">
    <name type="scientific">Cercophora newfieldiana</name>
    <dbReference type="NCBI Taxonomy" id="92897"/>
    <lineage>
        <taxon>Eukaryota</taxon>
        <taxon>Fungi</taxon>
        <taxon>Dikarya</taxon>
        <taxon>Ascomycota</taxon>
        <taxon>Pezizomycotina</taxon>
        <taxon>Sordariomycetes</taxon>
        <taxon>Sordariomycetidae</taxon>
        <taxon>Sordariales</taxon>
        <taxon>Lasiosphaeriaceae</taxon>
        <taxon>Cercophora</taxon>
    </lineage>
</organism>
<comment type="caution">
    <text evidence="1">The sequence shown here is derived from an EMBL/GenBank/DDBJ whole genome shotgun (WGS) entry which is preliminary data.</text>
</comment>
<reference evidence="1" key="1">
    <citation type="submission" date="2023-06" db="EMBL/GenBank/DDBJ databases">
        <title>Genome-scale phylogeny and comparative genomics of the fungal order Sordariales.</title>
        <authorList>
            <consortium name="Lawrence Berkeley National Laboratory"/>
            <person name="Hensen N."/>
            <person name="Bonometti L."/>
            <person name="Westerberg I."/>
            <person name="Brannstrom I.O."/>
            <person name="Guillou S."/>
            <person name="Cros-Aarteil S."/>
            <person name="Calhoun S."/>
            <person name="Haridas S."/>
            <person name="Kuo A."/>
            <person name="Mondo S."/>
            <person name="Pangilinan J."/>
            <person name="Riley R."/>
            <person name="Labutti K."/>
            <person name="Andreopoulos B."/>
            <person name="Lipzen A."/>
            <person name="Chen C."/>
            <person name="Yanf M."/>
            <person name="Daum C."/>
            <person name="Ng V."/>
            <person name="Clum A."/>
            <person name="Steindorff A."/>
            <person name="Ohm R."/>
            <person name="Martin F."/>
            <person name="Silar P."/>
            <person name="Natvig D."/>
            <person name="Lalanne C."/>
            <person name="Gautier V."/>
            <person name="Ament-Velasquez S.L."/>
            <person name="Kruys A."/>
            <person name="Hutchinson M.I."/>
            <person name="Powell A.J."/>
            <person name="Barry K."/>
            <person name="Miller A.N."/>
            <person name="Grigoriev I.V."/>
            <person name="Debuchy R."/>
            <person name="Gladieux P."/>
            <person name="Thoren M.H."/>
            <person name="Johannesson H."/>
        </authorList>
    </citation>
    <scope>NUCLEOTIDE SEQUENCE</scope>
    <source>
        <strain evidence="1">SMH2532-1</strain>
    </source>
</reference>
<name>A0AA40CYL0_9PEZI</name>
<keyword evidence="2" id="KW-1185">Reference proteome</keyword>
<sequence>MRRRPRLRINSAVVPARLASSDALFGGGLLAWSDDRYALVQLLPSHRQCKVRRRGDPAVWFRVPTHRAETSEAASGAPASASMPHSVTAPGSAIARLQGTPRWNAPCVLASGCGNGKSVSLLPSRFARSGAEGAGALQHCCEICAEPWAAKHFGAFGAGETPASRWDAIEREPCLALVVKQTFLGHAPDPKPKGEGMRGPCRHNPARDLWLALSPQRTLKSSHFSTRCRRETQDYSGPLFGVVVSQFASHSSRQPPRCQSSHGWRRMQSTLGASAAEMVALTLNHGCLERNTNKSNAGRGGFLFLVSGISHTLAHHIYHSSILELWCF</sequence>